<feature type="region of interest" description="Disordered" evidence="3">
    <location>
        <begin position="260"/>
        <end position="285"/>
    </location>
</feature>
<name>A0ABT3LAB8_9CYAN</name>
<dbReference type="PIRSF" id="PIRSF005897">
    <property type="entry name" value="RR_PatA"/>
    <property type="match status" value="1"/>
</dbReference>
<evidence type="ECO:0000256" key="1">
    <source>
        <dbReference type="ARBA" id="ARBA00022553"/>
    </source>
</evidence>
<dbReference type="SMART" id="SM00448">
    <property type="entry name" value="REC"/>
    <property type="match status" value="1"/>
</dbReference>
<sequence length="409" mass="45919">MVASAEHPIDLILSELGRYAQDKFTGKVTINLTAQKQWVLYLSIGRLVWAMGGKHPVRRWRRHLLKHCPQINPGQMSLRQNDLTECWDYNILVLLVRRQLSQTDPVLSTIQGIVGEVVFDILQNASLIPRATSAIPAISIQEAPGVRPSHLGVLQNSVLELEGIVDKVQRQWQQWEAAGLKSISPNVAPVINSLAELEEETSPMVYKNLVTLITGKRTLRDLAWMMKQDTIDVTRSLVPYIQQRIIGLHSLPDLPTPSFLTPPSNTVTLPQERRRPTPTPPPKSVHKALIACVDDSPQTRQVMEEIFTEAGYGFLPIADSLNALPLLIQYKPQLIFLDLVMPIANGYELCAQIRRVAQLENTPVIILTGRDGIVDRVRAKMVGANDFMSKPIDAERILKTVQRFVETIR</sequence>
<dbReference type="Gene3D" id="3.40.50.2300">
    <property type="match status" value="1"/>
</dbReference>
<dbReference type="PANTHER" id="PTHR44591">
    <property type="entry name" value="STRESS RESPONSE REGULATOR PROTEIN 1"/>
    <property type="match status" value="1"/>
</dbReference>
<evidence type="ECO:0000256" key="3">
    <source>
        <dbReference type="SAM" id="MobiDB-lite"/>
    </source>
</evidence>
<comment type="caution">
    <text evidence="5">The sequence shown here is derived from an EMBL/GenBank/DDBJ whole genome shotgun (WGS) entry which is preliminary data.</text>
</comment>
<accession>A0ABT3LAB8</accession>
<organism evidence="5 6">
    <name type="scientific">Spirulina subsalsa FACHB-351</name>
    <dbReference type="NCBI Taxonomy" id="234711"/>
    <lineage>
        <taxon>Bacteria</taxon>
        <taxon>Bacillati</taxon>
        <taxon>Cyanobacteriota</taxon>
        <taxon>Cyanophyceae</taxon>
        <taxon>Spirulinales</taxon>
        <taxon>Spirulinaceae</taxon>
        <taxon>Spirulina</taxon>
    </lineage>
</organism>
<dbReference type="InterPro" id="IPR024186">
    <property type="entry name" value="Sig_transdc_resp-reg_PatA"/>
</dbReference>
<evidence type="ECO:0000256" key="2">
    <source>
        <dbReference type="PROSITE-ProRule" id="PRU00169"/>
    </source>
</evidence>
<reference evidence="5 6" key="1">
    <citation type="submission" date="2021-08" db="EMBL/GenBank/DDBJ databases">
        <title>Draft genome sequence of Spirulina subsalsa with high tolerance to salinity and hype-accumulation of phycocyanin.</title>
        <authorList>
            <person name="Pei H."/>
            <person name="Jiang L."/>
        </authorList>
    </citation>
    <scope>NUCLEOTIDE SEQUENCE [LARGE SCALE GENOMIC DNA]</scope>
    <source>
        <strain evidence="5 6">FACHB-351</strain>
    </source>
</reference>
<dbReference type="InterPro" id="IPR001789">
    <property type="entry name" value="Sig_transdc_resp-reg_receiver"/>
</dbReference>
<dbReference type="PANTHER" id="PTHR44591:SF23">
    <property type="entry name" value="CHEY SUBFAMILY"/>
    <property type="match status" value="1"/>
</dbReference>
<protein>
    <submittedName>
        <fullName evidence="5">Response regulator</fullName>
    </submittedName>
</protein>
<feature type="compositionally biased region" description="Polar residues" evidence="3">
    <location>
        <begin position="260"/>
        <end position="269"/>
    </location>
</feature>
<keyword evidence="6" id="KW-1185">Reference proteome</keyword>
<dbReference type="Proteomes" id="UP001526426">
    <property type="component" value="Unassembled WGS sequence"/>
</dbReference>
<evidence type="ECO:0000313" key="6">
    <source>
        <dbReference type="Proteomes" id="UP001526426"/>
    </source>
</evidence>
<dbReference type="PROSITE" id="PS50110">
    <property type="entry name" value="RESPONSE_REGULATORY"/>
    <property type="match status" value="1"/>
</dbReference>
<gene>
    <name evidence="5" type="ORF">K4A83_19455</name>
</gene>
<dbReference type="RefSeq" id="WP_265266341.1">
    <property type="nucleotide sequence ID" value="NZ_JAIHOM010000136.1"/>
</dbReference>
<proteinExistence type="predicted"/>
<feature type="modified residue" description="4-aspartylphosphate" evidence="2">
    <location>
        <position position="338"/>
    </location>
</feature>
<evidence type="ECO:0000313" key="5">
    <source>
        <dbReference type="EMBL" id="MCW6038433.1"/>
    </source>
</evidence>
<dbReference type="InterPro" id="IPR050595">
    <property type="entry name" value="Bact_response_regulator"/>
</dbReference>
<keyword evidence="1 2" id="KW-0597">Phosphoprotein</keyword>
<feature type="domain" description="Response regulatory" evidence="4">
    <location>
        <begin position="289"/>
        <end position="405"/>
    </location>
</feature>
<dbReference type="Pfam" id="PF00072">
    <property type="entry name" value="Response_reg"/>
    <property type="match status" value="1"/>
</dbReference>
<dbReference type="SUPFAM" id="SSF52172">
    <property type="entry name" value="CheY-like"/>
    <property type="match status" value="1"/>
</dbReference>
<dbReference type="EMBL" id="JAIHOM010000136">
    <property type="protein sequence ID" value="MCW6038433.1"/>
    <property type="molecule type" value="Genomic_DNA"/>
</dbReference>
<dbReference type="InterPro" id="IPR011006">
    <property type="entry name" value="CheY-like_superfamily"/>
</dbReference>
<evidence type="ECO:0000259" key="4">
    <source>
        <dbReference type="PROSITE" id="PS50110"/>
    </source>
</evidence>